<protein>
    <submittedName>
        <fullName evidence="3">Acyl-CoA thioesterase</fullName>
        <ecNumber evidence="3">3.1.2.-</ecNumber>
    </submittedName>
</protein>
<dbReference type="Proteomes" id="UP001596494">
    <property type="component" value="Unassembled WGS sequence"/>
</dbReference>
<gene>
    <name evidence="3" type="ORF">ACFQMN_02750</name>
</gene>
<dbReference type="InterPro" id="IPR029069">
    <property type="entry name" value="HotDog_dom_sf"/>
</dbReference>
<evidence type="ECO:0000256" key="1">
    <source>
        <dbReference type="ARBA" id="ARBA00005953"/>
    </source>
</evidence>
<accession>A0ABW2K0V9</accession>
<dbReference type="PANTHER" id="PTHR31793">
    <property type="entry name" value="4-HYDROXYBENZOYL-COA THIOESTERASE FAMILY MEMBER"/>
    <property type="match status" value="1"/>
</dbReference>
<evidence type="ECO:0000313" key="3">
    <source>
        <dbReference type="EMBL" id="MFC7319805.1"/>
    </source>
</evidence>
<dbReference type="EMBL" id="JBHTBY010000001">
    <property type="protein sequence ID" value="MFC7319805.1"/>
    <property type="molecule type" value="Genomic_DNA"/>
</dbReference>
<keyword evidence="4" id="KW-1185">Reference proteome</keyword>
<dbReference type="InterPro" id="IPR050563">
    <property type="entry name" value="4-hydroxybenzoyl-CoA_TE"/>
</dbReference>
<dbReference type="SUPFAM" id="SSF54637">
    <property type="entry name" value="Thioesterase/thiol ester dehydrase-isomerase"/>
    <property type="match status" value="1"/>
</dbReference>
<reference evidence="4" key="1">
    <citation type="journal article" date="2019" name="Int. J. Syst. Evol. Microbiol.">
        <title>The Global Catalogue of Microorganisms (GCM) 10K type strain sequencing project: providing services to taxonomists for standard genome sequencing and annotation.</title>
        <authorList>
            <consortium name="The Broad Institute Genomics Platform"/>
            <consortium name="The Broad Institute Genome Sequencing Center for Infectious Disease"/>
            <person name="Wu L."/>
            <person name="Ma J."/>
        </authorList>
    </citation>
    <scope>NUCLEOTIDE SEQUENCE [LARGE SCALE GENOMIC DNA]</scope>
    <source>
        <strain evidence="4">CCUG 73951</strain>
    </source>
</reference>
<comment type="similarity">
    <text evidence="1">Belongs to the 4-hydroxybenzoyl-CoA thioesterase family.</text>
</comment>
<evidence type="ECO:0000313" key="4">
    <source>
        <dbReference type="Proteomes" id="UP001596494"/>
    </source>
</evidence>
<dbReference type="CDD" id="cd00586">
    <property type="entry name" value="4HBT"/>
    <property type="match status" value="1"/>
</dbReference>
<dbReference type="EC" id="3.1.2.-" evidence="3"/>
<name>A0ABW2K0V9_9BACI</name>
<sequence length="134" mass="15695">MFKMTIEPRVSETDGVGHINNTVVPVWLEAGRNPLFKLFTPDDNFDHWKMIIINMNIDYVSQIYFGIDVDICTWVKKVGNTSLQLYEEVWQKDTLCAKGHTTYVNYNLEKQTPERIPDDIRKELLGHLYNEESL</sequence>
<dbReference type="PANTHER" id="PTHR31793:SF27">
    <property type="entry name" value="NOVEL THIOESTERASE SUPERFAMILY DOMAIN AND SAPOSIN A-TYPE DOMAIN CONTAINING PROTEIN (0610012H03RIK)"/>
    <property type="match status" value="1"/>
</dbReference>
<dbReference type="Pfam" id="PF13279">
    <property type="entry name" value="4HBT_2"/>
    <property type="match status" value="1"/>
</dbReference>
<organism evidence="3 4">
    <name type="scientific">Halobacillus campisalis</name>
    <dbReference type="NCBI Taxonomy" id="435909"/>
    <lineage>
        <taxon>Bacteria</taxon>
        <taxon>Bacillati</taxon>
        <taxon>Bacillota</taxon>
        <taxon>Bacilli</taxon>
        <taxon>Bacillales</taxon>
        <taxon>Bacillaceae</taxon>
        <taxon>Halobacillus</taxon>
    </lineage>
</organism>
<evidence type="ECO:0000256" key="2">
    <source>
        <dbReference type="ARBA" id="ARBA00022801"/>
    </source>
</evidence>
<dbReference type="GO" id="GO:0016787">
    <property type="term" value="F:hydrolase activity"/>
    <property type="evidence" value="ECO:0007669"/>
    <property type="project" value="UniProtKB-KW"/>
</dbReference>
<dbReference type="Gene3D" id="3.10.129.10">
    <property type="entry name" value="Hotdog Thioesterase"/>
    <property type="match status" value="1"/>
</dbReference>
<comment type="caution">
    <text evidence="3">The sequence shown here is derived from an EMBL/GenBank/DDBJ whole genome shotgun (WGS) entry which is preliminary data.</text>
</comment>
<keyword evidence="2 3" id="KW-0378">Hydrolase</keyword>
<proteinExistence type="inferred from homology"/>
<dbReference type="RefSeq" id="WP_289215579.1">
    <property type="nucleotide sequence ID" value="NZ_JAPVRC010000003.1"/>
</dbReference>